<accession>A0A8J8TSL8</accession>
<dbReference type="RefSeq" id="WP_148857348.1">
    <property type="nucleotide sequence ID" value="NZ_PHNJ01000003.1"/>
</dbReference>
<evidence type="ECO:0000256" key="1">
    <source>
        <dbReference type="SAM" id="MobiDB-lite"/>
    </source>
</evidence>
<dbReference type="InterPro" id="IPR002372">
    <property type="entry name" value="PQQ_rpt_dom"/>
</dbReference>
<dbReference type="InterPro" id="IPR011047">
    <property type="entry name" value="Quinoprotein_ADH-like_sf"/>
</dbReference>
<dbReference type="InterPro" id="IPR015943">
    <property type="entry name" value="WD40/YVTN_repeat-like_dom_sf"/>
</dbReference>
<dbReference type="Pfam" id="PF13360">
    <property type="entry name" value="PQQ_2"/>
    <property type="match status" value="1"/>
</dbReference>
<dbReference type="OrthoDB" id="145878at2157"/>
<dbReference type="InterPro" id="IPR018391">
    <property type="entry name" value="PQQ_b-propeller_rpt"/>
</dbReference>
<sequence length="406" mass="43557">MQSSRRALLASVGSGAVLLPGCSRFSSTQSRDPPEPDEPPESGVDELPDPNSHVHGANGEWSSFGCNAANTRAVADGKAPVDGVSERWRVEVTPMVRREPVAAGGRVYLLNGSELFVFDADDGTEFWSVEDVWEPPLIREGVVYVSTYDGVHALEADTGDELWVRAIDVPGNSTVPATIGGLLICAFGERVVALDPEDGSVRWHRDVFGQVLDHAVTLGQRLIIVATEAGMVYALATNGVAYNRWQLPESPTAPPSIDGETIYVNCKDGNTYALTDENESTTEFEWVADTGWVDGGLAVVDDLVLAARGETLRALDAESGLRYWDHEIGDRDDTAPAYGRETVFVGGDRLRALDPAPEGNPADGPAIRFEHEFGGEIVGPGPVLNDGTLYVVAEVEDEEVALLALE</sequence>
<feature type="domain" description="Pyrrolo-quinoline quinone repeat" evidence="2">
    <location>
        <begin position="86"/>
        <end position="278"/>
    </location>
</feature>
<dbReference type="Gene3D" id="2.40.128.630">
    <property type="match status" value="1"/>
</dbReference>
<dbReference type="SMART" id="SM00564">
    <property type="entry name" value="PQQ"/>
    <property type="match status" value="6"/>
</dbReference>
<name>A0A8J8TSL8_9EURY</name>
<reference evidence="3" key="1">
    <citation type="submission" date="2017-11" db="EMBL/GenBank/DDBJ databases">
        <authorList>
            <person name="Kajale S.C."/>
            <person name="Sharma A."/>
        </authorList>
    </citation>
    <scope>NUCLEOTIDE SEQUENCE</scope>
    <source>
        <strain evidence="3">LS1_42</strain>
    </source>
</reference>
<feature type="compositionally biased region" description="Acidic residues" evidence="1">
    <location>
        <begin position="35"/>
        <end position="48"/>
    </location>
</feature>
<feature type="region of interest" description="Disordered" evidence="1">
    <location>
        <begin position="18"/>
        <end position="60"/>
    </location>
</feature>
<protein>
    <submittedName>
        <fullName evidence="3">Pyrrolo-quinoline quinone</fullName>
    </submittedName>
</protein>
<dbReference type="SUPFAM" id="SSF50998">
    <property type="entry name" value="Quinoprotein alcohol dehydrogenase-like"/>
    <property type="match status" value="1"/>
</dbReference>
<dbReference type="EMBL" id="PHNJ01000003">
    <property type="protein sequence ID" value="TYL39205.1"/>
    <property type="molecule type" value="Genomic_DNA"/>
</dbReference>
<dbReference type="Gene3D" id="2.40.10.480">
    <property type="match status" value="1"/>
</dbReference>
<dbReference type="PANTHER" id="PTHR34512">
    <property type="entry name" value="CELL SURFACE PROTEIN"/>
    <property type="match status" value="1"/>
</dbReference>
<proteinExistence type="predicted"/>
<evidence type="ECO:0000313" key="4">
    <source>
        <dbReference type="Proteomes" id="UP000766904"/>
    </source>
</evidence>
<organism evidence="3 4">
    <name type="scientific">Natronococcus pandeyae</name>
    <dbReference type="NCBI Taxonomy" id="2055836"/>
    <lineage>
        <taxon>Archaea</taxon>
        <taxon>Methanobacteriati</taxon>
        <taxon>Methanobacteriota</taxon>
        <taxon>Stenosarchaea group</taxon>
        <taxon>Halobacteria</taxon>
        <taxon>Halobacteriales</taxon>
        <taxon>Natrialbaceae</taxon>
        <taxon>Natronococcus</taxon>
    </lineage>
</organism>
<comment type="caution">
    <text evidence="3">The sequence shown here is derived from an EMBL/GenBank/DDBJ whole genome shotgun (WGS) entry which is preliminary data.</text>
</comment>
<dbReference type="Proteomes" id="UP000766904">
    <property type="component" value="Unassembled WGS sequence"/>
</dbReference>
<evidence type="ECO:0000313" key="3">
    <source>
        <dbReference type="EMBL" id="TYL39205.1"/>
    </source>
</evidence>
<dbReference type="Gene3D" id="2.130.10.10">
    <property type="entry name" value="YVTN repeat-like/Quinoprotein amine dehydrogenase"/>
    <property type="match status" value="1"/>
</dbReference>
<dbReference type="PANTHER" id="PTHR34512:SF30">
    <property type="entry name" value="OUTER MEMBRANE PROTEIN ASSEMBLY FACTOR BAMB"/>
    <property type="match status" value="1"/>
</dbReference>
<gene>
    <name evidence="3" type="ORF">CV102_07930</name>
</gene>
<keyword evidence="4" id="KW-1185">Reference proteome</keyword>
<evidence type="ECO:0000259" key="2">
    <source>
        <dbReference type="Pfam" id="PF13360"/>
    </source>
</evidence>
<dbReference type="AlphaFoldDB" id="A0A8J8TSL8"/>